<protein>
    <submittedName>
        <fullName evidence="2">Uncharacterized protein</fullName>
    </submittedName>
</protein>
<dbReference type="RefSeq" id="WP_121979299.1">
    <property type="nucleotide sequence ID" value="NZ_JBHTLH010000038.1"/>
</dbReference>
<evidence type="ECO:0000313" key="2">
    <source>
        <dbReference type="EMBL" id="MFD1125758.1"/>
    </source>
</evidence>
<evidence type="ECO:0000313" key="3">
    <source>
        <dbReference type="Proteomes" id="UP001597156"/>
    </source>
</evidence>
<evidence type="ECO:0000256" key="1">
    <source>
        <dbReference type="SAM" id="SignalP"/>
    </source>
</evidence>
<proteinExistence type="predicted"/>
<accession>A0ABW3PMQ2</accession>
<dbReference type="Proteomes" id="UP001597156">
    <property type="component" value="Unassembled WGS sequence"/>
</dbReference>
<gene>
    <name evidence="2" type="ORF">ACFQ22_10395</name>
</gene>
<reference evidence="3" key="1">
    <citation type="journal article" date="2019" name="Int. J. Syst. Evol. Microbiol.">
        <title>The Global Catalogue of Microorganisms (GCM) 10K type strain sequencing project: providing services to taxonomists for standard genome sequencing and annotation.</title>
        <authorList>
            <consortium name="The Broad Institute Genomics Platform"/>
            <consortium name="The Broad Institute Genome Sequencing Center for Infectious Disease"/>
            <person name="Wu L."/>
            <person name="Ma J."/>
        </authorList>
    </citation>
    <scope>NUCLEOTIDE SEQUENCE [LARGE SCALE GENOMIC DNA]</scope>
    <source>
        <strain evidence="3">CCUG 71848</strain>
    </source>
</reference>
<comment type="caution">
    <text evidence="2">The sequence shown here is derived from an EMBL/GenBank/DDBJ whole genome shotgun (WGS) entry which is preliminary data.</text>
</comment>
<feature type="chain" id="PRO_5046636414" evidence="1">
    <location>
        <begin position="22"/>
        <end position="143"/>
    </location>
</feature>
<feature type="signal peptide" evidence="1">
    <location>
        <begin position="1"/>
        <end position="21"/>
    </location>
</feature>
<dbReference type="PROSITE" id="PS51257">
    <property type="entry name" value="PROKAR_LIPOPROTEIN"/>
    <property type="match status" value="1"/>
</dbReference>
<keyword evidence="3" id="KW-1185">Reference proteome</keyword>
<organism evidence="2 3">
    <name type="scientific">Lentilactobacillus raoultii</name>
    <dbReference type="NCBI Taxonomy" id="1987503"/>
    <lineage>
        <taxon>Bacteria</taxon>
        <taxon>Bacillati</taxon>
        <taxon>Bacillota</taxon>
        <taxon>Bacilli</taxon>
        <taxon>Lactobacillales</taxon>
        <taxon>Lactobacillaceae</taxon>
        <taxon>Lentilactobacillus</taxon>
    </lineage>
</organism>
<name>A0ABW3PMQ2_9LACO</name>
<dbReference type="EMBL" id="JBHTLH010000038">
    <property type="protein sequence ID" value="MFD1125758.1"/>
    <property type="molecule type" value="Genomic_DNA"/>
</dbReference>
<keyword evidence="1" id="KW-0732">Signal</keyword>
<sequence>MKFLNKAVTFLFLTISCGLFFLDPDDAQAKSNWHPYNDLLFGYAKRQKILKYSSTGWGDFDGYQHMLFSSKRHPQYKYTRKNRTFLIRYNTVSPYLKAKYNYRKIKISHGTKTPIFSYWFKHQNEGWTYINTIEFWMVKPIRF</sequence>